<keyword evidence="2 8" id="KW-0813">Transport</keyword>
<reference evidence="14" key="1">
    <citation type="journal article" date="2018" name="Front. Microbiol.">
        <title>Genome-Based Analysis Reveals the Taxonomy and Diversity of the Family Idiomarinaceae.</title>
        <authorList>
            <person name="Liu Y."/>
            <person name="Lai Q."/>
            <person name="Shao Z."/>
        </authorList>
    </citation>
    <scope>NUCLEOTIDE SEQUENCE [LARGE SCALE GENOMIC DNA]</scope>
    <source>
        <strain evidence="14">KYW314</strain>
    </source>
</reference>
<dbReference type="PROSITE" id="PS52016">
    <property type="entry name" value="TONB_DEPENDENT_REC_3"/>
    <property type="match status" value="1"/>
</dbReference>
<dbReference type="InterPro" id="IPR000531">
    <property type="entry name" value="Beta-barrel_TonB"/>
</dbReference>
<dbReference type="InterPro" id="IPR012910">
    <property type="entry name" value="Plug_dom"/>
</dbReference>
<evidence type="ECO:0000313" key="14">
    <source>
        <dbReference type="Proteomes" id="UP000287766"/>
    </source>
</evidence>
<dbReference type="AlphaFoldDB" id="A0A7Z6ZRV1"/>
<dbReference type="GO" id="GO:0009279">
    <property type="term" value="C:cell outer membrane"/>
    <property type="evidence" value="ECO:0007669"/>
    <property type="project" value="UniProtKB-SubCell"/>
</dbReference>
<evidence type="ECO:0000256" key="8">
    <source>
        <dbReference type="PROSITE-ProRule" id="PRU01360"/>
    </source>
</evidence>
<feature type="chain" id="PRO_5030514530" evidence="10">
    <location>
        <begin position="31"/>
        <end position="968"/>
    </location>
</feature>
<keyword evidence="13" id="KW-0675">Receptor</keyword>
<evidence type="ECO:0000256" key="5">
    <source>
        <dbReference type="ARBA" id="ARBA00023077"/>
    </source>
</evidence>
<evidence type="ECO:0000256" key="4">
    <source>
        <dbReference type="ARBA" id="ARBA00022692"/>
    </source>
</evidence>
<keyword evidence="3 8" id="KW-1134">Transmembrane beta strand</keyword>
<keyword evidence="6 8" id="KW-0472">Membrane</keyword>
<keyword evidence="10" id="KW-0732">Signal</keyword>
<evidence type="ECO:0000259" key="11">
    <source>
        <dbReference type="Pfam" id="PF00593"/>
    </source>
</evidence>
<dbReference type="InterPro" id="IPR037066">
    <property type="entry name" value="Plug_dom_sf"/>
</dbReference>
<evidence type="ECO:0000256" key="10">
    <source>
        <dbReference type="SAM" id="SignalP"/>
    </source>
</evidence>
<sequence length="968" mass="104966">MKANRLAKSVRIALAFGASSTLLLSGAAFAQAEDEQEEEAESAERITVVGSRIRTDGLDSATPIEIISAELATEQGLSTLGELLRTTTIAAGSDQLISAYSVGFVTAGGAGNESISMRGLGANRTLVLLNGRRAGPAGTRGQVAAYDMNSLPVAAIERVEILKDGASSLYGSDAVAGVINIITKKGDDASVNFSGSKPMDSGGETYRLNGTYGESFDNGSYRIVLDHNVNTGLQRADRDYFACNERYFFDPETGERADPIDPRTGEFHCNGTGYGIYRGFGGGRLLFDETGYGFPQAGSDFYNDQFVDNAPAGWYWAGWNKESDGWLNGQHPFQRTQSMIPETSVTSAFIQGDYDLGDSMSLYGEFLHSSRETEINSARQFWTADVGFVPLNLAEGWSGSELVLPVAITDHFGSTTTVDYTRGVIGLEGSIGFWNWDMSYQRSYNKGEYAQKIILRDSMIMAQLNLIGAGPCEGEQSPLSGRDCVPVDWFSWDHMNGNPGADVKAFLFGDEVGNTIYKQDTFDAYITGDILDLPAGPLATAVGIYYQTDELKDTPGVETLRGNSWGLSGAGITAGKSKTKAVYGELSAPVLRDLPFVESLDVTGSARWTDVDAYGSDTTFKVSMNWSIGGGLRARASRGTSFRAPALFELYLDNQTGFLGQNIDPCINWVESENPLIRENCAAAGIPESYIAGIGSSMTSITGGGAGQLQAETSVSEGFGFIWESPEQMWAASVDYYKVTIDDQVSNVGGSNVLNLCYGSENFDNEPFCDQITRRDGTNGDYGIDTVRGGYVNVAQQLVRGVDIVTTFNAETPIGQLRSTLNHTIQIERVFQQFPDSDPVSFIGRISNPKHIGTLNTSLMTNDWTFTWNARYVDKTSNYYLYTNGNELQYRGETVNFVADTPTYVVHALSAQTRLFDGLDVTFGLANIFDKQPPKAGPSAVAVAGNTIYASQYDYLGRRAFVNLSYQF</sequence>
<accession>A0A7Z6ZRV1</accession>
<comment type="similarity">
    <text evidence="8 9">Belongs to the TonB-dependent receptor family.</text>
</comment>
<evidence type="ECO:0000313" key="13">
    <source>
        <dbReference type="EMBL" id="RUO38068.1"/>
    </source>
</evidence>
<protein>
    <submittedName>
        <fullName evidence="13">TonB-dependent receptor</fullName>
    </submittedName>
</protein>
<dbReference type="SUPFAM" id="SSF56935">
    <property type="entry name" value="Porins"/>
    <property type="match status" value="1"/>
</dbReference>
<feature type="domain" description="TonB-dependent receptor plug" evidence="12">
    <location>
        <begin position="59"/>
        <end position="178"/>
    </location>
</feature>
<dbReference type="PANTHER" id="PTHR47234:SF2">
    <property type="entry name" value="TONB-DEPENDENT RECEPTOR"/>
    <property type="match status" value="1"/>
</dbReference>
<gene>
    <name evidence="13" type="ORF">CWE22_11685</name>
</gene>
<dbReference type="RefSeq" id="WP_169931679.1">
    <property type="nucleotide sequence ID" value="NZ_PIPR01000005.1"/>
</dbReference>
<feature type="domain" description="TonB-dependent receptor-like beta-barrel" evidence="11">
    <location>
        <begin position="518"/>
        <end position="928"/>
    </location>
</feature>
<dbReference type="EMBL" id="PIPR01000005">
    <property type="protein sequence ID" value="RUO38068.1"/>
    <property type="molecule type" value="Genomic_DNA"/>
</dbReference>
<comment type="subcellular location">
    <subcellularLocation>
        <location evidence="1 8">Cell outer membrane</location>
        <topology evidence="1 8">Multi-pass membrane protein</topology>
    </subcellularLocation>
</comment>
<feature type="signal peptide" evidence="10">
    <location>
        <begin position="1"/>
        <end position="30"/>
    </location>
</feature>
<dbReference type="Gene3D" id="2.40.170.20">
    <property type="entry name" value="TonB-dependent receptor, beta-barrel domain"/>
    <property type="match status" value="1"/>
</dbReference>
<keyword evidence="14" id="KW-1185">Reference proteome</keyword>
<keyword evidence="5 9" id="KW-0798">TonB box</keyword>
<dbReference type="Pfam" id="PF00593">
    <property type="entry name" value="TonB_dep_Rec_b-barrel"/>
    <property type="match status" value="1"/>
</dbReference>
<proteinExistence type="inferred from homology"/>
<keyword evidence="7 8" id="KW-0998">Cell outer membrane</keyword>
<evidence type="ECO:0000256" key="9">
    <source>
        <dbReference type="RuleBase" id="RU003357"/>
    </source>
</evidence>
<organism evidence="13 14">
    <name type="scientific">Pseudidiomarina aestuarii</name>
    <dbReference type="NCBI Taxonomy" id="624146"/>
    <lineage>
        <taxon>Bacteria</taxon>
        <taxon>Pseudomonadati</taxon>
        <taxon>Pseudomonadota</taxon>
        <taxon>Gammaproteobacteria</taxon>
        <taxon>Alteromonadales</taxon>
        <taxon>Idiomarinaceae</taxon>
        <taxon>Pseudidiomarina</taxon>
    </lineage>
</organism>
<evidence type="ECO:0000259" key="12">
    <source>
        <dbReference type="Pfam" id="PF07715"/>
    </source>
</evidence>
<dbReference type="InterPro" id="IPR036942">
    <property type="entry name" value="Beta-barrel_TonB_sf"/>
</dbReference>
<comment type="caution">
    <text evidence="13">The sequence shown here is derived from an EMBL/GenBank/DDBJ whole genome shotgun (WGS) entry which is preliminary data.</text>
</comment>
<evidence type="ECO:0000256" key="3">
    <source>
        <dbReference type="ARBA" id="ARBA00022452"/>
    </source>
</evidence>
<evidence type="ECO:0000256" key="1">
    <source>
        <dbReference type="ARBA" id="ARBA00004571"/>
    </source>
</evidence>
<dbReference type="Gene3D" id="2.170.130.10">
    <property type="entry name" value="TonB-dependent receptor, plug domain"/>
    <property type="match status" value="1"/>
</dbReference>
<keyword evidence="4 8" id="KW-0812">Transmembrane</keyword>
<evidence type="ECO:0000256" key="7">
    <source>
        <dbReference type="ARBA" id="ARBA00023237"/>
    </source>
</evidence>
<evidence type="ECO:0000256" key="2">
    <source>
        <dbReference type="ARBA" id="ARBA00022448"/>
    </source>
</evidence>
<evidence type="ECO:0000256" key="6">
    <source>
        <dbReference type="ARBA" id="ARBA00023136"/>
    </source>
</evidence>
<dbReference type="InterPro" id="IPR039426">
    <property type="entry name" value="TonB-dep_rcpt-like"/>
</dbReference>
<name>A0A7Z6ZRV1_9GAMM</name>
<dbReference type="Proteomes" id="UP000287766">
    <property type="component" value="Unassembled WGS sequence"/>
</dbReference>
<dbReference type="PANTHER" id="PTHR47234">
    <property type="match status" value="1"/>
</dbReference>
<dbReference type="Pfam" id="PF07715">
    <property type="entry name" value="Plug"/>
    <property type="match status" value="1"/>
</dbReference>